<sequence>MRRRAMAGAGASAVGAATAVTALVLGSVTGHAQTGTSEAFGVEAVGGALNIDKTPHAVSDDGVEDSKELANVDLQDFGNIDVLKATAGDNSASAKTAGVDLGSEELGSLSARVINVQCDGEDRSTEIVGLGGSFGGEEFDESFAPDPNTEIPADPLLNVTFNKQFTDDDGRHVVQGVVIEVLNGDDLPQELTDLAGHKIVLSSATCGGPADDGDNGDGDDGDDGNGDGDNGDKPGDGDGDGDDGAGDGDGDGKPTAPKPTPTETELPVTG</sequence>
<feature type="compositionally biased region" description="Acidic residues" evidence="1">
    <location>
        <begin position="211"/>
        <end position="226"/>
    </location>
</feature>
<evidence type="ECO:0000313" key="3">
    <source>
        <dbReference type="EMBL" id="MBA0125773.1"/>
    </source>
</evidence>
<feature type="compositionally biased region" description="Low complexity" evidence="1">
    <location>
        <begin position="261"/>
        <end position="270"/>
    </location>
</feature>
<keyword evidence="2" id="KW-0732">Signal</keyword>
<feature type="compositionally biased region" description="Acidic residues" evidence="1">
    <location>
        <begin position="237"/>
        <end position="249"/>
    </location>
</feature>
<dbReference type="RefSeq" id="WP_180892617.1">
    <property type="nucleotide sequence ID" value="NZ_JACCKD010000003.1"/>
</dbReference>
<organism evidence="3 4">
    <name type="scientific">Haloechinothrix aidingensis</name>
    <dbReference type="NCBI Taxonomy" id="2752311"/>
    <lineage>
        <taxon>Bacteria</taxon>
        <taxon>Bacillati</taxon>
        <taxon>Actinomycetota</taxon>
        <taxon>Actinomycetes</taxon>
        <taxon>Pseudonocardiales</taxon>
        <taxon>Pseudonocardiaceae</taxon>
        <taxon>Haloechinothrix</taxon>
    </lineage>
</organism>
<feature type="chain" id="PRO_5033066647" evidence="2">
    <location>
        <begin position="33"/>
        <end position="270"/>
    </location>
</feature>
<dbReference type="EMBL" id="JACCKD010000003">
    <property type="protein sequence ID" value="MBA0125773.1"/>
    <property type="molecule type" value="Genomic_DNA"/>
</dbReference>
<evidence type="ECO:0000313" key="4">
    <source>
        <dbReference type="Proteomes" id="UP000582974"/>
    </source>
</evidence>
<feature type="region of interest" description="Disordered" evidence="1">
    <location>
        <begin position="204"/>
        <end position="270"/>
    </location>
</feature>
<comment type="caution">
    <text evidence="3">The sequence shown here is derived from an EMBL/GenBank/DDBJ whole genome shotgun (WGS) entry which is preliminary data.</text>
</comment>
<name>A0A838A3C5_9PSEU</name>
<dbReference type="NCBIfam" id="NF040603">
    <property type="entry name" value="choice_anch_P"/>
    <property type="match status" value="1"/>
</dbReference>
<dbReference type="Proteomes" id="UP000582974">
    <property type="component" value="Unassembled WGS sequence"/>
</dbReference>
<proteinExistence type="predicted"/>
<reference evidence="3 4" key="1">
    <citation type="submission" date="2020-07" db="EMBL/GenBank/DDBJ databases">
        <title>Genome of Haloechinothrix sp.</title>
        <authorList>
            <person name="Tang S.-K."/>
            <person name="Yang L."/>
            <person name="Zhu W.-Y."/>
        </authorList>
    </citation>
    <scope>NUCLEOTIDE SEQUENCE [LARGE SCALE GENOMIC DNA]</scope>
    <source>
        <strain evidence="3 4">YIM 98757</strain>
    </source>
</reference>
<dbReference type="AlphaFoldDB" id="A0A838A3C5"/>
<evidence type="ECO:0000256" key="1">
    <source>
        <dbReference type="SAM" id="MobiDB-lite"/>
    </source>
</evidence>
<protein>
    <submittedName>
        <fullName evidence="3">Uncharacterized protein</fullName>
    </submittedName>
</protein>
<keyword evidence="4" id="KW-1185">Reference proteome</keyword>
<feature type="signal peptide" evidence="2">
    <location>
        <begin position="1"/>
        <end position="32"/>
    </location>
</feature>
<accession>A0A838A3C5</accession>
<evidence type="ECO:0000256" key="2">
    <source>
        <dbReference type="SAM" id="SignalP"/>
    </source>
</evidence>
<gene>
    <name evidence="3" type="ORF">H0B56_09495</name>
</gene>